<proteinExistence type="predicted"/>
<dbReference type="RefSeq" id="WP_189174770.1">
    <property type="nucleotide sequence ID" value="NZ_BMNG01000007.1"/>
</dbReference>
<comment type="caution">
    <text evidence="2">The sequence shown here is derived from an EMBL/GenBank/DDBJ whole genome shotgun (WGS) entry which is preliminary data.</text>
</comment>
<dbReference type="Proteomes" id="UP000656881">
    <property type="component" value="Unassembled WGS sequence"/>
</dbReference>
<dbReference type="PROSITE" id="PS51257">
    <property type="entry name" value="PROKAR_LIPOPROTEIN"/>
    <property type="match status" value="1"/>
</dbReference>
<keyword evidence="1" id="KW-0732">Signal</keyword>
<sequence>MRTHLTLAAGAALVACLAAPATASAAPAAERVAPSVRQQLPVTETVVTEGQVKEAAPGGVIRYPSVTSCLTVTVHLRSGGAVAAHASLFQVPGELRSDQILGRIKSLVGDRTVTAVDVKGAVGAWHPGYFTKAIESYGEGEQVPVPEGQDFAGLTSAVAGGLGVPTASVTVRDVPDGDQVVEVPQG</sequence>
<name>A0ABQ2M339_9ACTN</name>
<accession>A0ABQ2M339</accession>
<keyword evidence="3" id="KW-1185">Reference proteome</keyword>
<feature type="signal peptide" evidence="1">
    <location>
        <begin position="1"/>
        <end position="25"/>
    </location>
</feature>
<evidence type="ECO:0000256" key="1">
    <source>
        <dbReference type="SAM" id="SignalP"/>
    </source>
</evidence>
<evidence type="ECO:0000313" key="2">
    <source>
        <dbReference type="EMBL" id="GGO46276.1"/>
    </source>
</evidence>
<dbReference type="EMBL" id="BMNG01000007">
    <property type="protein sequence ID" value="GGO46276.1"/>
    <property type="molecule type" value="Genomic_DNA"/>
</dbReference>
<protein>
    <submittedName>
        <fullName evidence="2">Uncharacterized protein</fullName>
    </submittedName>
</protein>
<feature type="chain" id="PRO_5047281629" evidence="1">
    <location>
        <begin position="26"/>
        <end position="186"/>
    </location>
</feature>
<reference evidence="3" key="1">
    <citation type="journal article" date="2019" name="Int. J. Syst. Evol. Microbiol.">
        <title>The Global Catalogue of Microorganisms (GCM) 10K type strain sequencing project: providing services to taxonomists for standard genome sequencing and annotation.</title>
        <authorList>
            <consortium name="The Broad Institute Genomics Platform"/>
            <consortium name="The Broad Institute Genome Sequencing Center for Infectious Disease"/>
            <person name="Wu L."/>
            <person name="Ma J."/>
        </authorList>
    </citation>
    <scope>NUCLEOTIDE SEQUENCE [LARGE SCALE GENOMIC DNA]</scope>
    <source>
        <strain evidence="3">CGMCC 4.7349</strain>
    </source>
</reference>
<evidence type="ECO:0000313" key="3">
    <source>
        <dbReference type="Proteomes" id="UP000656881"/>
    </source>
</evidence>
<organism evidence="2 3">
    <name type="scientific">Streptomyces lasiicapitis</name>
    <dbReference type="NCBI Taxonomy" id="1923961"/>
    <lineage>
        <taxon>Bacteria</taxon>
        <taxon>Bacillati</taxon>
        <taxon>Actinomycetota</taxon>
        <taxon>Actinomycetes</taxon>
        <taxon>Kitasatosporales</taxon>
        <taxon>Streptomycetaceae</taxon>
        <taxon>Streptomyces</taxon>
    </lineage>
</organism>
<gene>
    <name evidence="2" type="ORF">GCM10012286_36810</name>
</gene>